<name>A0A0B6AV90_PRIM2</name>
<dbReference type="RefSeq" id="WP_013083324.1">
    <property type="nucleotide sequence ID" value="NZ_BCVB01000015.1"/>
</dbReference>
<sequence>MNKLFLEELRYIILCEVPMTKYRVEQLQDKFDQSPYLINELYQLLFEKRHILAFVDDIESSLYDYIVNKEMMDAKTYYGAITHVANLFSETPTYIKCKIKKYRESSISSISA</sequence>
<dbReference type="KEGG" id="bmeg:BG04_4951"/>
<protein>
    <submittedName>
        <fullName evidence="1">Uncharacterized protein</fullName>
    </submittedName>
</protein>
<reference evidence="1 2" key="1">
    <citation type="journal article" date="2015" name="Genome Announc.">
        <title>Complete genome sequences for 35 biothreat assay-relevant bacillus species.</title>
        <authorList>
            <person name="Johnson S.L."/>
            <person name="Daligault H.E."/>
            <person name="Davenport K.W."/>
            <person name="Jaissle J."/>
            <person name="Frey K.G."/>
            <person name="Ladner J.T."/>
            <person name="Broomall S.M."/>
            <person name="Bishop-Lilly K.A."/>
            <person name="Bruce D.C."/>
            <person name="Gibbons H.S."/>
            <person name="Coyne S.R."/>
            <person name="Lo C.C."/>
            <person name="Meincke L."/>
            <person name="Munk A.C."/>
            <person name="Koroleva G.I."/>
            <person name="Rosenzweig C.N."/>
            <person name="Palacios G.F."/>
            <person name="Redden C.L."/>
            <person name="Minogue T.D."/>
            <person name="Chain P.S."/>
        </authorList>
    </citation>
    <scope>NUCLEOTIDE SEQUENCE [LARGE SCALE GENOMIC DNA]</scope>
    <source>
        <strain evidence="2">ATCC 14581 / DSM 32 / JCM 2506 / NBRC 15308 / NCIMB 9376 / NCTC 10342 / NRRL B-14308 / VKM B-512</strain>
    </source>
</reference>
<evidence type="ECO:0000313" key="1">
    <source>
        <dbReference type="EMBL" id="AJI24598.1"/>
    </source>
</evidence>
<gene>
    <name evidence="1" type="ORF">BG04_4951</name>
</gene>
<evidence type="ECO:0000313" key="2">
    <source>
        <dbReference type="Proteomes" id="UP000031829"/>
    </source>
</evidence>
<dbReference type="EMBL" id="CP009920">
    <property type="protein sequence ID" value="AJI24598.1"/>
    <property type="molecule type" value="Genomic_DNA"/>
</dbReference>
<dbReference type="GeneID" id="93642925"/>
<organism evidence="1 2">
    <name type="scientific">Priestia megaterium (strain ATCC 14581 / DSM 32 / CCUG 1817 / JCM 2506 / NBRC 15308 / NCIMB 9376 / NCTC 10342 / NRRL B-14308 / VKM B-512 / Ford 19)</name>
    <name type="common">Bacillus megaterium</name>
    <dbReference type="NCBI Taxonomy" id="1348623"/>
    <lineage>
        <taxon>Bacteria</taxon>
        <taxon>Bacillati</taxon>
        <taxon>Bacillota</taxon>
        <taxon>Bacilli</taxon>
        <taxon>Bacillales</taxon>
        <taxon>Bacillaceae</taxon>
        <taxon>Priestia</taxon>
    </lineage>
</organism>
<dbReference type="Proteomes" id="UP000031829">
    <property type="component" value="Chromosome"/>
</dbReference>
<accession>A0A0B6AV90</accession>
<proteinExistence type="predicted"/>
<dbReference type="AlphaFoldDB" id="A0A0B6AV90"/>
<dbReference type="HOGENOM" id="CLU_2140853_0_0_9"/>
<dbReference type="PATRIC" id="fig|592022.4.peg.2451"/>